<dbReference type="SUPFAM" id="SSF46894">
    <property type="entry name" value="C-terminal effector domain of the bipartite response regulators"/>
    <property type="match status" value="1"/>
</dbReference>
<dbReference type="Pfam" id="PF00196">
    <property type="entry name" value="GerE"/>
    <property type="match status" value="1"/>
</dbReference>
<dbReference type="InterPro" id="IPR000792">
    <property type="entry name" value="Tscrpt_reg_LuxR_C"/>
</dbReference>
<dbReference type="Gene3D" id="3.40.50.2300">
    <property type="match status" value="1"/>
</dbReference>
<name>A0A344TEL5_9BACT</name>
<dbReference type="InterPro" id="IPR039420">
    <property type="entry name" value="WalR-like"/>
</dbReference>
<dbReference type="PRINTS" id="PR00038">
    <property type="entry name" value="HTHLUXR"/>
</dbReference>
<keyword evidence="1 3" id="KW-0597">Phosphoprotein</keyword>
<dbReference type="CDD" id="cd17535">
    <property type="entry name" value="REC_NarL-like"/>
    <property type="match status" value="1"/>
</dbReference>
<dbReference type="SMART" id="SM00421">
    <property type="entry name" value="HTH_LUXR"/>
    <property type="match status" value="1"/>
</dbReference>
<evidence type="ECO:0000256" key="3">
    <source>
        <dbReference type="PROSITE-ProRule" id="PRU00169"/>
    </source>
</evidence>
<feature type="modified residue" description="4-aspartylphosphate" evidence="3">
    <location>
        <position position="59"/>
    </location>
</feature>
<evidence type="ECO:0000256" key="2">
    <source>
        <dbReference type="ARBA" id="ARBA00023125"/>
    </source>
</evidence>
<organism evidence="6 7">
    <name type="scientific">Runella rosea</name>
    <dbReference type="NCBI Taxonomy" id="2259595"/>
    <lineage>
        <taxon>Bacteria</taxon>
        <taxon>Pseudomonadati</taxon>
        <taxon>Bacteroidota</taxon>
        <taxon>Cytophagia</taxon>
        <taxon>Cytophagales</taxon>
        <taxon>Spirosomataceae</taxon>
        <taxon>Runella</taxon>
    </lineage>
</organism>
<dbReference type="OrthoDB" id="9797341at2"/>
<protein>
    <submittedName>
        <fullName evidence="6">DNA-binding response regulator</fullName>
    </submittedName>
</protein>
<reference evidence="6 7" key="1">
    <citation type="submission" date="2018-07" db="EMBL/GenBank/DDBJ databases">
        <title>Genome sequencing of Runella.</title>
        <authorList>
            <person name="Baek M.-G."/>
            <person name="Yi H."/>
        </authorList>
    </citation>
    <scope>NUCLEOTIDE SEQUENCE [LARGE SCALE GENOMIC DNA]</scope>
    <source>
        <strain evidence="6 7">HYN0085</strain>
    </source>
</reference>
<evidence type="ECO:0000259" key="4">
    <source>
        <dbReference type="PROSITE" id="PS50043"/>
    </source>
</evidence>
<accession>A0A344TEL5</accession>
<dbReference type="InterPro" id="IPR058245">
    <property type="entry name" value="NreC/VraR/RcsB-like_REC"/>
</dbReference>
<dbReference type="InterPro" id="IPR016032">
    <property type="entry name" value="Sig_transdc_resp-reg_C-effctor"/>
</dbReference>
<dbReference type="PROSITE" id="PS50043">
    <property type="entry name" value="HTH_LUXR_2"/>
    <property type="match status" value="1"/>
</dbReference>
<dbReference type="InterPro" id="IPR001789">
    <property type="entry name" value="Sig_transdc_resp-reg_receiver"/>
</dbReference>
<dbReference type="PANTHER" id="PTHR43214">
    <property type="entry name" value="TWO-COMPONENT RESPONSE REGULATOR"/>
    <property type="match status" value="1"/>
</dbReference>
<dbReference type="Proteomes" id="UP000251993">
    <property type="component" value="Chromosome"/>
</dbReference>
<evidence type="ECO:0000313" key="7">
    <source>
        <dbReference type="Proteomes" id="UP000251993"/>
    </source>
</evidence>
<evidence type="ECO:0000313" key="6">
    <source>
        <dbReference type="EMBL" id="AXE17086.1"/>
    </source>
</evidence>
<sequence length="212" mass="23971">MSQAYNIRVVIVDDNDDFREGLFHFLNFSTGFEVVGCFANPVNIVENITRTQPDVVLMDIDMPQITGIEAVKLLKVHFKRLNILMLTVFEDEERVFKAMQAGAIGYLLKKTPPQKVLEAVQEVMEGGAPMSPLIARKVVHFFSKTAPTDYNLTPKELAVLRWLVEGLSYKLIAAELNLSIDTVRTHLKNIYDKLHVKSNTEAVVKAVRDRIV</sequence>
<dbReference type="RefSeq" id="WP_114065872.1">
    <property type="nucleotide sequence ID" value="NZ_CP030850.1"/>
</dbReference>
<feature type="domain" description="Response regulatory" evidence="5">
    <location>
        <begin position="8"/>
        <end position="124"/>
    </location>
</feature>
<evidence type="ECO:0000256" key="1">
    <source>
        <dbReference type="ARBA" id="ARBA00022553"/>
    </source>
</evidence>
<keyword evidence="2 6" id="KW-0238">DNA-binding</keyword>
<dbReference type="GO" id="GO:0000160">
    <property type="term" value="P:phosphorelay signal transduction system"/>
    <property type="evidence" value="ECO:0007669"/>
    <property type="project" value="InterPro"/>
</dbReference>
<dbReference type="GO" id="GO:0006355">
    <property type="term" value="P:regulation of DNA-templated transcription"/>
    <property type="evidence" value="ECO:0007669"/>
    <property type="project" value="InterPro"/>
</dbReference>
<evidence type="ECO:0000259" key="5">
    <source>
        <dbReference type="PROSITE" id="PS50110"/>
    </source>
</evidence>
<dbReference type="Pfam" id="PF00072">
    <property type="entry name" value="Response_reg"/>
    <property type="match status" value="1"/>
</dbReference>
<dbReference type="PROSITE" id="PS50110">
    <property type="entry name" value="RESPONSE_REGULATORY"/>
    <property type="match status" value="1"/>
</dbReference>
<dbReference type="InterPro" id="IPR011006">
    <property type="entry name" value="CheY-like_superfamily"/>
</dbReference>
<dbReference type="GO" id="GO:0003677">
    <property type="term" value="F:DNA binding"/>
    <property type="evidence" value="ECO:0007669"/>
    <property type="project" value="UniProtKB-KW"/>
</dbReference>
<dbReference type="EMBL" id="CP030850">
    <property type="protein sequence ID" value="AXE17086.1"/>
    <property type="molecule type" value="Genomic_DNA"/>
</dbReference>
<proteinExistence type="predicted"/>
<dbReference type="PROSITE" id="PS00622">
    <property type="entry name" value="HTH_LUXR_1"/>
    <property type="match status" value="1"/>
</dbReference>
<dbReference type="PANTHER" id="PTHR43214:SF43">
    <property type="entry name" value="TWO-COMPONENT RESPONSE REGULATOR"/>
    <property type="match status" value="1"/>
</dbReference>
<dbReference type="SMART" id="SM00448">
    <property type="entry name" value="REC"/>
    <property type="match status" value="1"/>
</dbReference>
<dbReference type="CDD" id="cd06170">
    <property type="entry name" value="LuxR_C_like"/>
    <property type="match status" value="1"/>
</dbReference>
<feature type="domain" description="HTH luxR-type" evidence="4">
    <location>
        <begin position="144"/>
        <end position="210"/>
    </location>
</feature>
<dbReference type="SUPFAM" id="SSF52172">
    <property type="entry name" value="CheY-like"/>
    <property type="match status" value="1"/>
</dbReference>
<dbReference type="KEGG" id="run:DR864_04720"/>
<dbReference type="AlphaFoldDB" id="A0A344TEL5"/>
<gene>
    <name evidence="6" type="ORF">DR864_04720</name>
</gene>
<keyword evidence="7" id="KW-1185">Reference proteome</keyword>